<organism evidence="1 2">
    <name type="scientific">Candidatus Desulfosporosinus infrequens</name>
    <dbReference type="NCBI Taxonomy" id="2043169"/>
    <lineage>
        <taxon>Bacteria</taxon>
        <taxon>Bacillati</taxon>
        <taxon>Bacillota</taxon>
        <taxon>Clostridia</taxon>
        <taxon>Eubacteriales</taxon>
        <taxon>Desulfitobacteriaceae</taxon>
        <taxon>Desulfosporosinus</taxon>
    </lineage>
</organism>
<gene>
    <name evidence="1" type="ORF">SBF1_1560019</name>
</gene>
<reference evidence="2" key="1">
    <citation type="submission" date="2018-02" db="EMBL/GenBank/DDBJ databases">
        <authorList>
            <person name="Hausmann B."/>
        </authorList>
    </citation>
    <scope>NUCLEOTIDE SEQUENCE [LARGE SCALE GENOMIC DNA]</scope>
    <source>
        <strain evidence="2">Peat soil MAG SbF1</strain>
    </source>
</reference>
<name>A0A2U3K7Y5_9FIRM</name>
<dbReference type="EMBL" id="OMOF01000064">
    <property type="protein sequence ID" value="SPF35781.1"/>
    <property type="molecule type" value="Genomic_DNA"/>
</dbReference>
<evidence type="ECO:0000313" key="1">
    <source>
        <dbReference type="EMBL" id="SPF35781.1"/>
    </source>
</evidence>
<protein>
    <submittedName>
        <fullName evidence="1">Uncharacterized protein</fullName>
    </submittedName>
</protein>
<proteinExistence type="predicted"/>
<accession>A0A2U3K7Y5</accession>
<evidence type="ECO:0000313" key="2">
    <source>
        <dbReference type="Proteomes" id="UP000238916"/>
    </source>
</evidence>
<dbReference type="Proteomes" id="UP000238916">
    <property type="component" value="Unassembled WGS sequence"/>
</dbReference>
<sequence length="66" mass="7357">MGTWSRTFFLVLITCKKKGGFGLQDYPSEGRISGVEWDEVGRANIVVGWTTCLWGSICIQLMEKVG</sequence>
<dbReference type="AlphaFoldDB" id="A0A2U3K7Y5"/>